<dbReference type="Proteomes" id="UP000241868">
    <property type="component" value="Unassembled WGS sequence"/>
</dbReference>
<comment type="caution">
    <text evidence="6">The sequence shown here is derived from an EMBL/GenBank/DDBJ whole genome shotgun (WGS) entry which is preliminary data.</text>
</comment>
<evidence type="ECO:0000256" key="2">
    <source>
        <dbReference type="ARBA" id="ARBA00013223"/>
    </source>
</evidence>
<dbReference type="InterPro" id="IPR039261">
    <property type="entry name" value="FNR_nucleotide-bd"/>
</dbReference>
<dbReference type="GO" id="GO:0004324">
    <property type="term" value="F:ferredoxin-NADP+ reductase activity"/>
    <property type="evidence" value="ECO:0007669"/>
    <property type="project" value="UniProtKB-EC"/>
</dbReference>
<accession>A0A2P7TYP0</accession>
<dbReference type="InterPro" id="IPR001433">
    <property type="entry name" value="OxRdtase_FAD/NAD-bd"/>
</dbReference>
<dbReference type="EMBL" id="PXYY01000070">
    <property type="protein sequence ID" value="PSJ79815.1"/>
    <property type="molecule type" value="Genomic_DNA"/>
</dbReference>
<comment type="catalytic activity">
    <reaction evidence="4">
        <text>2 reduced [2Fe-2S]-[ferredoxin] + NADP(+) + H(+) = 2 oxidized [2Fe-2S]-[ferredoxin] + NADPH</text>
        <dbReference type="Rhea" id="RHEA:20125"/>
        <dbReference type="Rhea" id="RHEA-COMP:10000"/>
        <dbReference type="Rhea" id="RHEA-COMP:10001"/>
        <dbReference type="ChEBI" id="CHEBI:15378"/>
        <dbReference type="ChEBI" id="CHEBI:33737"/>
        <dbReference type="ChEBI" id="CHEBI:33738"/>
        <dbReference type="ChEBI" id="CHEBI:57783"/>
        <dbReference type="ChEBI" id="CHEBI:58349"/>
        <dbReference type="EC" id="1.18.1.2"/>
    </reaction>
</comment>
<organism evidence="6 7">
    <name type="scientific">Neisseria iguanae</name>
    <dbReference type="NCBI Taxonomy" id="90242"/>
    <lineage>
        <taxon>Bacteria</taxon>
        <taxon>Pseudomonadati</taxon>
        <taxon>Pseudomonadota</taxon>
        <taxon>Betaproteobacteria</taxon>
        <taxon>Neisseriales</taxon>
        <taxon>Neisseriaceae</taxon>
        <taxon>Neisseria</taxon>
    </lineage>
</organism>
<dbReference type="InterPro" id="IPR017938">
    <property type="entry name" value="Riboflavin_synthase-like_b-brl"/>
</dbReference>
<sequence length="234" mass="26640">MAAVPEAKFTEEKVLWVKHHTPKLITFAITRPEAYRFSAGQFSRLGFRDGEGFIWRAYSVMSAEYADTLEYFAVLIEDGPMSAKLAKMQADDDILLDKTATGFLLPERFPDGRDLVMLSTGSGIAPFLSIIEQPEIWQRFERLVLVHSVSYADELIFNRRLAALEGHPLIEKYFHKFIFVPVTTREITEKALSNQRIPALLLEGGLEKYISFTFNKADTRFMVCGNPAMVKDTF</sequence>
<evidence type="ECO:0000256" key="3">
    <source>
        <dbReference type="ARBA" id="ARBA00022741"/>
    </source>
</evidence>
<dbReference type="InterPro" id="IPR033892">
    <property type="entry name" value="FNR_bac"/>
</dbReference>
<name>A0A2P7TYP0_9NEIS</name>
<dbReference type="AlphaFoldDB" id="A0A2P7TYP0"/>
<evidence type="ECO:0000313" key="7">
    <source>
        <dbReference type="Proteomes" id="UP000241868"/>
    </source>
</evidence>
<dbReference type="OrthoDB" id="9784483at2"/>
<feature type="domain" description="FAD-binding FR-type" evidence="5">
    <location>
        <begin position="7"/>
        <end position="106"/>
    </location>
</feature>
<evidence type="ECO:0000313" key="6">
    <source>
        <dbReference type="EMBL" id="PSJ79815.1"/>
    </source>
</evidence>
<dbReference type="GO" id="GO:0000166">
    <property type="term" value="F:nucleotide binding"/>
    <property type="evidence" value="ECO:0007669"/>
    <property type="project" value="UniProtKB-KW"/>
</dbReference>
<dbReference type="SUPFAM" id="SSF63380">
    <property type="entry name" value="Riboflavin synthase domain-like"/>
    <property type="match status" value="1"/>
</dbReference>
<dbReference type="Gene3D" id="2.40.30.10">
    <property type="entry name" value="Translation factors"/>
    <property type="match status" value="1"/>
</dbReference>
<keyword evidence="7" id="KW-1185">Reference proteome</keyword>
<dbReference type="EC" id="1.18.1.2" evidence="2"/>
<evidence type="ECO:0000259" key="5">
    <source>
        <dbReference type="PROSITE" id="PS51384"/>
    </source>
</evidence>
<evidence type="ECO:0000256" key="1">
    <source>
        <dbReference type="ARBA" id="ARBA00008312"/>
    </source>
</evidence>
<protein>
    <recommendedName>
        <fullName evidence="2">ferredoxin--NADP(+) reductase</fullName>
        <ecNumber evidence="2">1.18.1.2</ecNumber>
    </recommendedName>
</protein>
<dbReference type="PANTHER" id="PTHR47878">
    <property type="entry name" value="OXIDOREDUCTASE FAD/NAD(P)-BINDING DOMAIN PROTEIN"/>
    <property type="match status" value="1"/>
</dbReference>
<dbReference type="InterPro" id="IPR017927">
    <property type="entry name" value="FAD-bd_FR_type"/>
</dbReference>
<dbReference type="PANTHER" id="PTHR47878:SF2">
    <property type="entry name" value="OXIDOREDUCTASE FAD_NAD(P)-BINDING DOMAIN PROTEIN"/>
    <property type="match status" value="1"/>
</dbReference>
<reference evidence="6 7" key="1">
    <citation type="submission" date="2018-03" db="EMBL/GenBank/DDBJ databases">
        <title>Neisseria weixii sp. nov., isolated from the intestinal contents of Tibetan Plateau pika (Ochotona curzoniae) in Yushu, Qinghai Province, China.</title>
        <authorList>
            <person name="Gui Z."/>
        </authorList>
    </citation>
    <scope>NUCLEOTIDE SEQUENCE [LARGE SCALE GENOMIC DNA]</scope>
    <source>
        <strain evidence="6 7">ATCC 51483</strain>
    </source>
</reference>
<dbReference type="Gene3D" id="3.40.50.80">
    <property type="entry name" value="Nucleotide-binding domain of ferredoxin-NADP reductase (FNR) module"/>
    <property type="match status" value="1"/>
</dbReference>
<dbReference type="CDD" id="cd06195">
    <property type="entry name" value="FNR1"/>
    <property type="match status" value="1"/>
</dbReference>
<dbReference type="SUPFAM" id="SSF52343">
    <property type="entry name" value="Ferredoxin reductase-like, C-terminal NADP-linked domain"/>
    <property type="match status" value="1"/>
</dbReference>
<keyword evidence="3" id="KW-0547">Nucleotide-binding</keyword>
<comment type="similarity">
    <text evidence="1">Belongs to the ferredoxin--NADP reductase type 1 family.</text>
</comment>
<gene>
    <name evidence="6" type="ORF">C7N83_09920</name>
</gene>
<dbReference type="RefSeq" id="WP_106742391.1">
    <property type="nucleotide sequence ID" value="NZ_PXYY01000070.1"/>
</dbReference>
<evidence type="ECO:0000256" key="4">
    <source>
        <dbReference type="ARBA" id="ARBA00047776"/>
    </source>
</evidence>
<dbReference type="PROSITE" id="PS51384">
    <property type="entry name" value="FAD_FR"/>
    <property type="match status" value="1"/>
</dbReference>
<dbReference type="Pfam" id="PF00175">
    <property type="entry name" value="NAD_binding_1"/>
    <property type="match status" value="1"/>
</dbReference>
<proteinExistence type="inferred from homology"/>
<dbReference type="GO" id="GO:0034599">
    <property type="term" value="P:cellular response to oxidative stress"/>
    <property type="evidence" value="ECO:0007669"/>
    <property type="project" value="TreeGrafter"/>
</dbReference>
<feature type="non-terminal residue" evidence="6">
    <location>
        <position position="234"/>
    </location>
</feature>
<dbReference type="GO" id="GO:0042167">
    <property type="term" value="P:heme catabolic process"/>
    <property type="evidence" value="ECO:0007669"/>
    <property type="project" value="TreeGrafter"/>
</dbReference>
<dbReference type="InterPro" id="IPR051930">
    <property type="entry name" value="FNR_type-1"/>
</dbReference>